<dbReference type="Proteomes" id="UP000324176">
    <property type="component" value="Unassembled WGS sequence"/>
</dbReference>
<feature type="transmembrane region" description="Helical" evidence="1">
    <location>
        <begin position="6"/>
        <end position="23"/>
    </location>
</feature>
<feature type="transmembrane region" description="Helical" evidence="1">
    <location>
        <begin position="44"/>
        <end position="69"/>
    </location>
</feature>
<dbReference type="EMBL" id="VNHT01000053">
    <property type="protein sequence ID" value="TYP81145.1"/>
    <property type="molecule type" value="Genomic_DNA"/>
</dbReference>
<name>A0A5D3YAB5_9PROT</name>
<dbReference type="SUPFAM" id="SSF81324">
    <property type="entry name" value="Voltage-gated potassium channels"/>
    <property type="match status" value="1"/>
</dbReference>
<evidence type="ECO:0000313" key="4">
    <source>
        <dbReference type="Proteomes" id="UP000324176"/>
    </source>
</evidence>
<feature type="domain" description="Potassium channel" evidence="2">
    <location>
        <begin position="41"/>
        <end position="93"/>
    </location>
</feature>
<reference evidence="3 4" key="1">
    <citation type="submission" date="2019-07" db="EMBL/GenBank/DDBJ databases">
        <title>Active sludge and wastewater microbial communities from Klosterneuburg, Austria.</title>
        <authorList>
            <person name="Wagner M."/>
        </authorList>
    </citation>
    <scope>NUCLEOTIDE SEQUENCE [LARGE SCALE GENOMIC DNA]</scope>
    <source>
        <strain evidence="3 4">Nm2</strain>
    </source>
</reference>
<feature type="transmembrane region" description="Helical" evidence="1">
    <location>
        <begin position="75"/>
        <end position="92"/>
    </location>
</feature>
<keyword evidence="1" id="KW-1133">Transmembrane helix</keyword>
<accession>A0A5D3YAB5</accession>
<evidence type="ECO:0000256" key="1">
    <source>
        <dbReference type="SAM" id="Phobius"/>
    </source>
</evidence>
<proteinExistence type="predicted"/>
<dbReference type="InterPro" id="IPR013099">
    <property type="entry name" value="K_chnl_dom"/>
</dbReference>
<sequence length="95" mass="10555">MFGLLVAHIPDIWIFAFGFMIAHRSAEYGHIRGIDNGDIIIIDYIYYSSVVYTIVGFGDLVSVGAIRMLTAAEGLVGLAMITWSVSFTFIAMQRF</sequence>
<dbReference type="AlphaFoldDB" id="A0A5D3YAB5"/>
<dbReference type="Gene3D" id="1.10.287.70">
    <property type="match status" value="1"/>
</dbReference>
<keyword evidence="1" id="KW-0472">Membrane</keyword>
<dbReference type="Pfam" id="PF07885">
    <property type="entry name" value="Ion_trans_2"/>
    <property type="match status" value="1"/>
</dbReference>
<evidence type="ECO:0000259" key="2">
    <source>
        <dbReference type="Pfam" id="PF07885"/>
    </source>
</evidence>
<comment type="caution">
    <text evidence="3">The sequence shown here is derived from an EMBL/GenBank/DDBJ whole genome shotgun (WGS) entry which is preliminary data.</text>
</comment>
<organism evidence="3 4">
    <name type="scientific">Nitrosomonas communis</name>
    <dbReference type="NCBI Taxonomy" id="44574"/>
    <lineage>
        <taxon>Bacteria</taxon>
        <taxon>Pseudomonadati</taxon>
        <taxon>Pseudomonadota</taxon>
        <taxon>Betaproteobacteria</taxon>
        <taxon>Nitrosomonadales</taxon>
        <taxon>Nitrosomonadaceae</taxon>
        <taxon>Nitrosomonas</taxon>
    </lineage>
</organism>
<protein>
    <submittedName>
        <fullName evidence="3">Ion channel</fullName>
    </submittedName>
</protein>
<gene>
    <name evidence="3" type="ORF">BCL69_105328</name>
</gene>
<evidence type="ECO:0000313" key="3">
    <source>
        <dbReference type="EMBL" id="TYP81145.1"/>
    </source>
</evidence>
<keyword evidence="1" id="KW-0812">Transmembrane</keyword>